<proteinExistence type="predicted"/>
<reference evidence="2" key="1">
    <citation type="journal article" date="2015" name="Nature">
        <title>Complex archaea that bridge the gap between prokaryotes and eukaryotes.</title>
        <authorList>
            <person name="Spang A."/>
            <person name="Saw J.H."/>
            <person name="Jorgensen S.L."/>
            <person name="Zaremba-Niedzwiedzka K."/>
            <person name="Martijn J."/>
            <person name="Lind A.E."/>
            <person name="van Eijk R."/>
            <person name="Schleper C."/>
            <person name="Guy L."/>
            <person name="Ettema T.J."/>
        </authorList>
    </citation>
    <scope>NUCLEOTIDE SEQUENCE</scope>
</reference>
<accession>A0A0F9U5T2</accession>
<comment type="caution">
    <text evidence="2">The sequence shown here is derived from an EMBL/GenBank/DDBJ whole genome shotgun (WGS) entry which is preliminary data.</text>
</comment>
<name>A0A0F9U5T2_9ZZZZ</name>
<keyword evidence="1" id="KW-0472">Membrane</keyword>
<organism evidence="2">
    <name type="scientific">marine sediment metagenome</name>
    <dbReference type="NCBI Taxonomy" id="412755"/>
    <lineage>
        <taxon>unclassified sequences</taxon>
        <taxon>metagenomes</taxon>
        <taxon>ecological metagenomes</taxon>
    </lineage>
</organism>
<evidence type="ECO:0000313" key="2">
    <source>
        <dbReference type="EMBL" id="KKN86964.1"/>
    </source>
</evidence>
<dbReference type="AlphaFoldDB" id="A0A0F9U5T2"/>
<keyword evidence="1" id="KW-1133">Transmembrane helix</keyword>
<gene>
    <name evidence="2" type="ORF">LCGC14_0262330</name>
</gene>
<sequence>MVIYTELIIFIALVLVLISMLVLLRSHVVFMLRTRLLQEESIWLQLHRDEIDKGQPPFERYLRLPSYTAMLLKFWKTMGSFEREVGSIEQYYLLLK</sequence>
<protein>
    <submittedName>
        <fullName evidence="2">Uncharacterized protein</fullName>
    </submittedName>
</protein>
<feature type="transmembrane region" description="Helical" evidence="1">
    <location>
        <begin position="6"/>
        <end position="24"/>
    </location>
</feature>
<dbReference type="EMBL" id="LAZR01000142">
    <property type="protein sequence ID" value="KKN86964.1"/>
    <property type="molecule type" value="Genomic_DNA"/>
</dbReference>
<keyword evidence="1" id="KW-0812">Transmembrane</keyword>
<evidence type="ECO:0000256" key="1">
    <source>
        <dbReference type="SAM" id="Phobius"/>
    </source>
</evidence>